<dbReference type="PANTHER" id="PTHR43776">
    <property type="entry name" value="TRANSPORT ATP-BINDING PROTEIN"/>
    <property type="match status" value="1"/>
</dbReference>
<gene>
    <name evidence="7" type="ORF">FHS82_001762</name>
</gene>
<evidence type="ECO:0000256" key="1">
    <source>
        <dbReference type="ARBA" id="ARBA00004417"/>
    </source>
</evidence>
<accession>A0ABX0UY99</accession>
<dbReference type="InterPro" id="IPR050319">
    <property type="entry name" value="ABC_transp_ATP-bind"/>
</dbReference>
<dbReference type="Proteomes" id="UP001429580">
    <property type="component" value="Unassembled WGS sequence"/>
</dbReference>
<evidence type="ECO:0000313" key="8">
    <source>
        <dbReference type="Proteomes" id="UP001429580"/>
    </source>
</evidence>
<evidence type="ECO:0000259" key="6">
    <source>
        <dbReference type="PROSITE" id="PS50893"/>
    </source>
</evidence>
<sequence length="319" mass="33882">MTKHFRVGGSAFATISRATVKAVAGADLAVDRGETLAVVGESGCGKSTLGRLLLGLMPPSSGRVMFDGHDLAGLGSPALRRLRARMQLVFQNPLQALDPRMSVGEQIVEPTVIHPAAGNRLPVADLLAQVGLDPALAGRFPHQLSGGQRQRVVIARAMATQPDFIVFDEPVSALDVSVQAQIIRLIRDLQTARGFASVFISHDLRVVRHVADRVAVMYLGRIVEEGPVRAVFAEPLHPYTQALIAAVPRLAPGMRRVRVVLKGEPPNPAAIPSGCPFHPRCPVAEYDCRTHAPARVAAGPARSVACIRVASGSTFLPAA</sequence>
<keyword evidence="8" id="KW-1185">Reference proteome</keyword>
<dbReference type="EMBL" id="JAASQI010000003">
    <property type="protein sequence ID" value="NIJ57926.1"/>
    <property type="molecule type" value="Genomic_DNA"/>
</dbReference>
<dbReference type="PROSITE" id="PS00211">
    <property type="entry name" value="ABC_TRANSPORTER_1"/>
    <property type="match status" value="1"/>
</dbReference>
<dbReference type="NCBIfam" id="TIGR01727">
    <property type="entry name" value="oligo_HPY"/>
    <property type="match status" value="1"/>
</dbReference>
<dbReference type="Gene3D" id="3.40.50.300">
    <property type="entry name" value="P-loop containing nucleotide triphosphate hydrolases"/>
    <property type="match status" value="1"/>
</dbReference>
<evidence type="ECO:0000256" key="3">
    <source>
        <dbReference type="ARBA" id="ARBA00022448"/>
    </source>
</evidence>
<keyword evidence="5 7" id="KW-0067">ATP-binding</keyword>
<keyword evidence="4" id="KW-0547">Nucleotide-binding</keyword>
<dbReference type="PROSITE" id="PS50893">
    <property type="entry name" value="ABC_TRANSPORTER_2"/>
    <property type="match status" value="1"/>
</dbReference>
<dbReference type="PANTHER" id="PTHR43776:SF7">
    <property type="entry name" value="D,D-DIPEPTIDE TRANSPORT ATP-BINDING PROTEIN DDPF-RELATED"/>
    <property type="match status" value="1"/>
</dbReference>
<dbReference type="InterPro" id="IPR027417">
    <property type="entry name" value="P-loop_NTPase"/>
</dbReference>
<dbReference type="Pfam" id="PF00005">
    <property type="entry name" value="ABC_tran"/>
    <property type="match status" value="1"/>
</dbReference>
<evidence type="ECO:0000256" key="4">
    <source>
        <dbReference type="ARBA" id="ARBA00022741"/>
    </source>
</evidence>
<dbReference type="InterPro" id="IPR003593">
    <property type="entry name" value="AAA+_ATPase"/>
</dbReference>
<dbReference type="InterPro" id="IPR003439">
    <property type="entry name" value="ABC_transporter-like_ATP-bd"/>
</dbReference>
<feature type="domain" description="ABC transporter" evidence="6">
    <location>
        <begin position="5"/>
        <end position="244"/>
    </location>
</feature>
<dbReference type="SUPFAM" id="SSF52540">
    <property type="entry name" value="P-loop containing nucleoside triphosphate hydrolases"/>
    <property type="match status" value="1"/>
</dbReference>
<keyword evidence="3" id="KW-0813">Transport</keyword>
<evidence type="ECO:0000313" key="7">
    <source>
        <dbReference type="EMBL" id="NIJ57926.1"/>
    </source>
</evidence>
<reference evidence="7 8" key="1">
    <citation type="submission" date="2020-03" db="EMBL/GenBank/DDBJ databases">
        <title>Genomic Encyclopedia of Type Strains, Phase IV (KMG-IV): sequencing the most valuable type-strain genomes for metagenomic binning, comparative biology and taxonomic classification.</title>
        <authorList>
            <person name="Goeker M."/>
        </authorList>
    </citation>
    <scope>NUCLEOTIDE SEQUENCE [LARGE SCALE GENOMIC DNA]</scope>
    <source>
        <strain evidence="7 8">DSM 103870</strain>
    </source>
</reference>
<name>A0ABX0UY99_9HYPH</name>
<dbReference type="InterPro" id="IPR017871">
    <property type="entry name" value="ABC_transporter-like_CS"/>
</dbReference>
<dbReference type="InterPro" id="IPR013563">
    <property type="entry name" value="Oligopep_ABC_C"/>
</dbReference>
<organism evidence="7 8">
    <name type="scientific">Pseudochelatococcus lubricantis</name>
    <dbReference type="NCBI Taxonomy" id="1538102"/>
    <lineage>
        <taxon>Bacteria</taxon>
        <taxon>Pseudomonadati</taxon>
        <taxon>Pseudomonadota</taxon>
        <taxon>Alphaproteobacteria</taxon>
        <taxon>Hyphomicrobiales</taxon>
        <taxon>Chelatococcaceae</taxon>
        <taxon>Pseudochelatococcus</taxon>
    </lineage>
</organism>
<proteinExistence type="inferred from homology"/>
<dbReference type="CDD" id="cd03257">
    <property type="entry name" value="ABC_NikE_OppD_transporters"/>
    <property type="match status" value="1"/>
</dbReference>
<evidence type="ECO:0000256" key="2">
    <source>
        <dbReference type="ARBA" id="ARBA00005417"/>
    </source>
</evidence>
<dbReference type="Pfam" id="PF08352">
    <property type="entry name" value="oligo_HPY"/>
    <property type="match status" value="1"/>
</dbReference>
<dbReference type="SMART" id="SM00382">
    <property type="entry name" value="AAA"/>
    <property type="match status" value="1"/>
</dbReference>
<protein>
    <submittedName>
        <fullName evidence="7">Peptide/nickel transport system ATP-binding protein</fullName>
    </submittedName>
</protein>
<comment type="similarity">
    <text evidence="2">Belongs to the ABC transporter superfamily.</text>
</comment>
<dbReference type="GO" id="GO:0005524">
    <property type="term" value="F:ATP binding"/>
    <property type="evidence" value="ECO:0007669"/>
    <property type="project" value="UniProtKB-KW"/>
</dbReference>
<evidence type="ECO:0000256" key="5">
    <source>
        <dbReference type="ARBA" id="ARBA00022840"/>
    </source>
</evidence>
<comment type="subcellular location">
    <subcellularLocation>
        <location evidence="1">Cell inner membrane</location>
        <topology evidence="1">Peripheral membrane protein</topology>
    </subcellularLocation>
</comment>
<comment type="caution">
    <text evidence="7">The sequence shown here is derived from an EMBL/GenBank/DDBJ whole genome shotgun (WGS) entry which is preliminary data.</text>
</comment>